<evidence type="ECO:0000313" key="2">
    <source>
        <dbReference type="EMBL" id="RKI94231.1"/>
    </source>
</evidence>
<accession>A0A3A9B399</accession>
<organism evidence="2 3">
    <name type="scientific">Parablautia intestinalis</name>
    <dbReference type="NCBI Taxonomy" id="2320100"/>
    <lineage>
        <taxon>Bacteria</taxon>
        <taxon>Bacillati</taxon>
        <taxon>Bacillota</taxon>
        <taxon>Clostridia</taxon>
        <taxon>Lachnospirales</taxon>
        <taxon>Lachnospiraceae</taxon>
        <taxon>Parablautia</taxon>
    </lineage>
</organism>
<dbReference type="Proteomes" id="UP000280696">
    <property type="component" value="Unassembled WGS sequence"/>
</dbReference>
<proteinExistence type="predicted"/>
<dbReference type="RefSeq" id="WP_120466031.1">
    <property type="nucleotide sequence ID" value="NZ_RAYQ01000001.1"/>
</dbReference>
<name>A0A3A9B399_9FIRM</name>
<dbReference type="PROSITE" id="PS50943">
    <property type="entry name" value="HTH_CROC1"/>
    <property type="match status" value="1"/>
</dbReference>
<keyword evidence="3" id="KW-1185">Reference proteome</keyword>
<dbReference type="Gene3D" id="1.10.260.40">
    <property type="entry name" value="lambda repressor-like DNA-binding domains"/>
    <property type="match status" value="1"/>
</dbReference>
<dbReference type="InterPro" id="IPR010982">
    <property type="entry name" value="Lambda_DNA-bd_dom_sf"/>
</dbReference>
<reference evidence="2 3" key="1">
    <citation type="submission" date="2018-09" db="EMBL/GenBank/DDBJ databases">
        <title>Murine metabolic-syndrome-specific gut microbial biobank.</title>
        <authorList>
            <person name="Liu C."/>
        </authorList>
    </citation>
    <scope>NUCLEOTIDE SEQUENCE [LARGE SCALE GENOMIC DNA]</scope>
    <source>
        <strain evidence="2 3">0.1xD8-82</strain>
    </source>
</reference>
<evidence type="ECO:0000259" key="1">
    <source>
        <dbReference type="PROSITE" id="PS50943"/>
    </source>
</evidence>
<dbReference type="GO" id="GO:0003677">
    <property type="term" value="F:DNA binding"/>
    <property type="evidence" value="ECO:0007669"/>
    <property type="project" value="InterPro"/>
</dbReference>
<dbReference type="AlphaFoldDB" id="A0A3A9B399"/>
<feature type="domain" description="HTH cro/C1-type" evidence="1">
    <location>
        <begin position="15"/>
        <end position="69"/>
    </location>
</feature>
<evidence type="ECO:0000313" key="3">
    <source>
        <dbReference type="Proteomes" id="UP000280696"/>
    </source>
</evidence>
<dbReference type="OrthoDB" id="9798912at2"/>
<dbReference type="EMBL" id="RAYQ01000001">
    <property type="protein sequence ID" value="RKI94231.1"/>
    <property type="molecule type" value="Genomic_DNA"/>
</dbReference>
<protein>
    <submittedName>
        <fullName evidence="2">XRE family transcriptional regulator</fullName>
    </submittedName>
</protein>
<comment type="caution">
    <text evidence="2">The sequence shown here is derived from an EMBL/GenBank/DDBJ whole genome shotgun (WGS) entry which is preliminary data.</text>
</comment>
<dbReference type="InterPro" id="IPR001387">
    <property type="entry name" value="Cro/C1-type_HTH"/>
</dbReference>
<gene>
    <name evidence="2" type="ORF">D7V94_01360</name>
</gene>
<sequence length="128" mass="14009">MSLSINDAQVFGAALKRAKKKKHLTQAQCAELLVHSVSFQKDLERCRCSPSIENFYHICRTLDISADDCIFQDHHDRTGSTYQELLRLLPLCDEKALSVLVATAVALIGAGSISGSDSLSINVCNSEI</sequence>
<dbReference type="SUPFAM" id="SSF47413">
    <property type="entry name" value="lambda repressor-like DNA-binding domains"/>
    <property type="match status" value="1"/>
</dbReference>